<dbReference type="EMBL" id="JBBNAE010000008">
    <property type="protein sequence ID" value="KAK9103072.1"/>
    <property type="molecule type" value="Genomic_DNA"/>
</dbReference>
<protein>
    <submittedName>
        <fullName evidence="1">Uncharacterized protein</fullName>
    </submittedName>
</protein>
<keyword evidence="2" id="KW-1185">Reference proteome</keyword>
<dbReference type="AlphaFoldDB" id="A0AAP0F389"/>
<evidence type="ECO:0000313" key="2">
    <source>
        <dbReference type="Proteomes" id="UP001417504"/>
    </source>
</evidence>
<evidence type="ECO:0000313" key="1">
    <source>
        <dbReference type="EMBL" id="KAK9103072.1"/>
    </source>
</evidence>
<sequence>MRSETAMINFGFSPENQNSKDLTCHREQAIASAKIRALRRHAAPDEAVVVNLAITYCGLNVRAIIQDFFISFGWHEITHCNTDQDSC</sequence>
<proteinExistence type="predicted"/>
<dbReference type="Proteomes" id="UP001417504">
    <property type="component" value="Unassembled WGS sequence"/>
</dbReference>
<name>A0AAP0F389_9MAGN</name>
<gene>
    <name evidence="1" type="ORF">Sjap_020326</name>
</gene>
<organism evidence="1 2">
    <name type="scientific">Stephania japonica</name>
    <dbReference type="NCBI Taxonomy" id="461633"/>
    <lineage>
        <taxon>Eukaryota</taxon>
        <taxon>Viridiplantae</taxon>
        <taxon>Streptophyta</taxon>
        <taxon>Embryophyta</taxon>
        <taxon>Tracheophyta</taxon>
        <taxon>Spermatophyta</taxon>
        <taxon>Magnoliopsida</taxon>
        <taxon>Ranunculales</taxon>
        <taxon>Menispermaceae</taxon>
        <taxon>Menispermoideae</taxon>
        <taxon>Cissampelideae</taxon>
        <taxon>Stephania</taxon>
    </lineage>
</organism>
<reference evidence="1 2" key="1">
    <citation type="submission" date="2024-01" db="EMBL/GenBank/DDBJ databases">
        <title>Genome assemblies of Stephania.</title>
        <authorList>
            <person name="Yang L."/>
        </authorList>
    </citation>
    <scope>NUCLEOTIDE SEQUENCE [LARGE SCALE GENOMIC DNA]</scope>
    <source>
        <strain evidence="1">QJT</strain>
        <tissue evidence="1">Leaf</tissue>
    </source>
</reference>
<comment type="caution">
    <text evidence="1">The sequence shown here is derived from an EMBL/GenBank/DDBJ whole genome shotgun (WGS) entry which is preliminary data.</text>
</comment>
<accession>A0AAP0F389</accession>